<dbReference type="Gene3D" id="3.10.450.50">
    <property type="match status" value="1"/>
</dbReference>
<protein>
    <submittedName>
        <fullName evidence="2">Limonene-1,2-epoxide hydrolase</fullName>
    </submittedName>
</protein>
<proteinExistence type="predicted"/>
<sequence length="151" mass="16557">MTSRTPIDIVTGFLDGLARGDSDTACLDLADAVVYTNVSLATIRGRRPVTRIFGAMDSSPVCFDYRMVNVSSDDTVVLTERVDQISVGRLHVQFWVCGRFEVVDGQITVWRDYFDYFDIAKAFLRGVVGVLVASAVRPLTGRSTAGRALAE</sequence>
<evidence type="ECO:0000313" key="2">
    <source>
        <dbReference type="EMBL" id="RPA65921.1"/>
    </source>
</evidence>
<organism evidence="2 3">
    <name type="scientific">Gordonia oryzae</name>
    <dbReference type="NCBI Taxonomy" id="2487349"/>
    <lineage>
        <taxon>Bacteria</taxon>
        <taxon>Bacillati</taxon>
        <taxon>Actinomycetota</taxon>
        <taxon>Actinomycetes</taxon>
        <taxon>Mycobacteriales</taxon>
        <taxon>Gordoniaceae</taxon>
        <taxon>Gordonia</taxon>
    </lineage>
</organism>
<dbReference type="InterPro" id="IPR032710">
    <property type="entry name" value="NTF2-like_dom_sf"/>
</dbReference>
<dbReference type="SUPFAM" id="SSF54427">
    <property type="entry name" value="NTF2-like"/>
    <property type="match status" value="1"/>
</dbReference>
<dbReference type="RefSeq" id="WP_123925852.1">
    <property type="nucleotide sequence ID" value="NZ_JBPSDP010000012.1"/>
</dbReference>
<dbReference type="EMBL" id="RKMH01000002">
    <property type="protein sequence ID" value="RPA65921.1"/>
    <property type="molecule type" value="Genomic_DNA"/>
</dbReference>
<dbReference type="Pfam" id="PF07858">
    <property type="entry name" value="LEH"/>
    <property type="match status" value="1"/>
</dbReference>
<keyword evidence="3" id="KW-1185">Reference proteome</keyword>
<dbReference type="AlphaFoldDB" id="A0A3N4H3K1"/>
<dbReference type="OrthoDB" id="9781757at2"/>
<accession>A0A3N4H3K1</accession>
<feature type="domain" description="Limonene-1,2-epoxide hydrolase" evidence="1">
    <location>
        <begin position="6"/>
        <end position="125"/>
    </location>
</feature>
<dbReference type="Proteomes" id="UP000267536">
    <property type="component" value="Unassembled WGS sequence"/>
</dbReference>
<keyword evidence="2" id="KW-0378">Hydrolase</keyword>
<name>A0A3N4H3K1_9ACTN</name>
<dbReference type="InterPro" id="IPR013100">
    <property type="entry name" value="LEH"/>
</dbReference>
<gene>
    <name evidence="2" type="ORF">EF294_04135</name>
</gene>
<dbReference type="GO" id="GO:0016787">
    <property type="term" value="F:hydrolase activity"/>
    <property type="evidence" value="ECO:0007669"/>
    <property type="project" value="UniProtKB-KW"/>
</dbReference>
<evidence type="ECO:0000313" key="3">
    <source>
        <dbReference type="Proteomes" id="UP000267536"/>
    </source>
</evidence>
<comment type="caution">
    <text evidence="2">The sequence shown here is derived from an EMBL/GenBank/DDBJ whole genome shotgun (WGS) entry which is preliminary data.</text>
</comment>
<evidence type="ECO:0000259" key="1">
    <source>
        <dbReference type="Pfam" id="PF07858"/>
    </source>
</evidence>
<reference evidence="2 3" key="1">
    <citation type="submission" date="2018-11" db="EMBL/GenBank/DDBJ databases">
        <title>Draft genome sequence of Gordonia sp. RS15-1S isolated from rice stems.</title>
        <authorList>
            <person name="Muangham S."/>
        </authorList>
    </citation>
    <scope>NUCLEOTIDE SEQUENCE [LARGE SCALE GENOMIC DNA]</scope>
    <source>
        <strain evidence="2 3">RS15-1S</strain>
    </source>
</reference>